<dbReference type="AlphaFoldDB" id="A0A075B537"/>
<dbReference type="InterPro" id="IPR001356">
    <property type="entry name" value="HD"/>
</dbReference>
<evidence type="ECO:0000256" key="2">
    <source>
        <dbReference type="SAM" id="MobiDB-lite"/>
    </source>
</evidence>
<dbReference type="Pfam" id="PF00046">
    <property type="entry name" value="Homeodomain"/>
    <property type="match status" value="1"/>
</dbReference>
<feature type="region of interest" description="Disordered" evidence="2">
    <location>
        <begin position="45"/>
        <end position="65"/>
    </location>
</feature>
<evidence type="ECO:0000256" key="1">
    <source>
        <dbReference type="RuleBase" id="RU000682"/>
    </source>
</evidence>
<feature type="compositionally biased region" description="Basic and acidic residues" evidence="2">
    <location>
        <begin position="50"/>
        <end position="65"/>
    </location>
</feature>
<accession>A0A075B537</accession>
<name>A0A075B537_ROZAC</name>
<sequence length="65" mass="7457">MPKSKTANTRTRTSFSLEQKLDLQESFAKNHNLSRSEIQRLALKTNLEPKVPESKKSTEKDKAQI</sequence>
<dbReference type="GO" id="GO:0005634">
    <property type="term" value="C:nucleus"/>
    <property type="evidence" value="ECO:0007669"/>
    <property type="project" value="UniProtKB-SubCell"/>
</dbReference>
<keyword evidence="1" id="KW-0371">Homeobox</keyword>
<gene>
    <name evidence="4" type="ORF">O9G_004472</name>
</gene>
<dbReference type="Proteomes" id="UP000030755">
    <property type="component" value="Unassembled WGS sequence"/>
</dbReference>
<dbReference type="EMBL" id="KE560403">
    <property type="protein sequence ID" value="EPZ36883.1"/>
    <property type="molecule type" value="Genomic_DNA"/>
</dbReference>
<feature type="domain" description="Homeobox" evidence="3">
    <location>
        <begin position="8"/>
        <end position="61"/>
    </location>
</feature>
<keyword evidence="1" id="KW-0539">Nucleus</keyword>
<dbReference type="SUPFAM" id="SSF46689">
    <property type="entry name" value="Homeodomain-like"/>
    <property type="match status" value="1"/>
</dbReference>
<keyword evidence="1" id="KW-0238">DNA-binding</keyword>
<dbReference type="Gene3D" id="1.10.10.60">
    <property type="entry name" value="Homeodomain-like"/>
    <property type="match status" value="1"/>
</dbReference>
<dbReference type="GO" id="GO:0003677">
    <property type="term" value="F:DNA binding"/>
    <property type="evidence" value="ECO:0007669"/>
    <property type="project" value="UniProtKB-KW"/>
</dbReference>
<evidence type="ECO:0000313" key="4">
    <source>
        <dbReference type="EMBL" id="EPZ36883.1"/>
    </source>
</evidence>
<dbReference type="InterPro" id="IPR009057">
    <property type="entry name" value="Homeodomain-like_sf"/>
</dbReference>
<evidence type="ECO:0000313" key="5">
    <source>
        <dbReference type="Proteomes" id="UP000030755"/>
    </source>
</evidence>
<dbReference type="SMART" id="SM00389">
    <property type="entry name" value="HOX"/>
    <property type="match status" value="1"/>
</dbReference>
<keyword evidence="5" id="KW-1185">Reference proteome</keyword>
<protein>
    <recommendedName>
        <fullName evidence="3">Homeobox domain-containing protein</fullName>
    </recommendedName>
</protein>
<dbReference type="HOGENOM" id="CLU_2850971_0_0_1"/>
<evidence type="ECO:0000259" key="3">
    <source>
        <dbReference type="SMART" id="SM00389"/>
    </source>
</evidence>
<organism evidence="4 5">
    <name type="scientific">Rozella allomycis (strain CSF55)</name>
    <dbReference type="NCBI Taxonomy" id="988480"/>
    <lineage>
        <taxon>Eukaryota</taxon>
        <taxon>Fungi</taxon>
        <taxon>Fungi incertae sedis</taxon>
        <taxon>Cryptomycota</taxon>
        <taxon>Cryptomycota incertae sedis</taxon>
        <taxon>Rozella</taxon>
    </lineage>
</organism>
<proteinExistence type="predicted"/>
<reference evidence="4 5" key="1">
    <citation type="journal article" date="2013" name="Curr. Biol.">
        <title>Shared signatures of parasitism and phylogenomics unite Cryptomycota and microsporidia.</title>
        <authorList>
            <person name="James T.Y."/>
            <person name="Pelin A."/>
            <person name="Bonen L."/>
            <person name="Ahrendt S."/>
            <person name="Sain D."/>
            <person name="Corradi N."/>
            <person name="Stajich J.E."/>
        </authorList>
    </citation>
    <scope>NUCLEOTIDE SEQUENCE [LARGE SCALE GENOMIC DNA]</scope>
    <source>
        <strain evidence="4 5">CSF55</strain>
    </source>
</reference>
<comment type="subcellular location">
    <subcellularLocation>
        <location evidence="1">Nucleus</location>
    </subcellularLocation>
</comment>